<comment type="function">
    <text evidence="2">Catalyzes the interconversion of 2-phosphoglycerate and 3-phosphoglycerate.</text>
</comment>
<dbReference type="GO" id="GO:0004619">
    <property type="term" value="F:phosphoglycerate mutase activity"/>
    <property type="evidence" value="ECO:0007669"/>
    <property type="project" value="UniProtKB-EC"/>
</dbReference>
<evidence type="ECO:0000256" key="3">
    <source>
        <dbReference type="ARBA" id="ARBA00004921"/>
    </source>
</evidence>
<evidence type="ECO:0000259" key="7">
    <source>
        <dbReference type="Pfam" id="PF01676"/>
    </source>
</evidence>
<dbReference type="InterPro" id="IPR004456">
    <property type="entry name" value="Pglycerate_mutase_ApgM"/>
</dbReference>
<dbReference type="PANTHER" id="PTHR31209">
    <property type="entry name" value="COFACTOR-INDEPENDENT PHOSPHOGLYCERATE MUTASE"/>
    <property type="match status" value="1"/>
</dbReference>
<sequence>MKYVVMLGDGMADRPVPELGGRTPLEAAVKPHMDFLAQHGTVGMARTVPEGMPPGSDTANLSVLGYDPKIYYSGRSPLEAVSMGIPLAADDVTFRCNLVNLSEEGALEDATMVDYSSDEITTAESTELIAFLNREFHTETRDLYPGISYRHCLVLRHAETGTDCTPPHDISLKPVRDHLPKGRYGEQLLDMMKRSYALLRDHPVNLARVSRGLRPANCCWFWGEGTRPALSSFEERFGVKGGVISAVDLIKGIGICAGLKSVDVPGATGNVDTNFQGKAEAAIGLLQNGCDFVYIHVEAPDECGHRHEVENKVKSIELIDREILGRLLPTLQASGEDYAVLLMPDHPTPLSIRTHSGDPVPFVLYRSDRESPLHAGAYTEAFAEKTGLFIPEGHRLMEKLLLDERI</sequence>
<dbReference type="GO" id="GO:0006096">
    <property type="term" value="P:glycolytic process"/>
    <property type="evidence" value="ECO:0007669"/>
    <property type="project" value="UniProtKB-KW"/>
</dbReference>
<dbReference type="CDD" id="cd16011">
    <property type="entry name" value="iPGM_like"/>
    <property type="match status" value="1"/>
</dbReference>
<dbReference type="InterPro" id="IPR006124">
    <property type="entry name" value="Metalloenzyme"/>
</dbReference>
<dbReference type="PIRSF" id="PIRSF006392">
    <property type="entry name" value="IPGAM_arch"/>
    <property type="match status" value="1"/>
</dbReference>
<dbReference type="EMBL" id="RCHT01000004">
    <property type="protein sequence ID" value="RLL13199.1"/>
    <property type="molecule type" value="Genomic_DNA"/>
</dbReference>
<reference evidence="8 9" key="1">
    <citation type="submission" date="2018-10" db="EMBL/GenBank/DDBJ databases">
        <title>Anaerotruncus faecis sp. nov., isolated from human feces.</title>
        <authorList>
            <person name="Wang Y.-J."/>
        </authorList>
    </citation>
    <scope>NUCLEOTIDE SEQUENCE [LARGE SCALE GENOMIC DNA]</scope>
    <source>
        <strain evidence="8 9">22A2-44</strain>
    </source>
</reference>
<keyword evidence="5" id="KW-0324">Glycolysis</keyword>
<dbReference type="NCBIfam" id="TIGR00306">
    <property type="entry name" value="apgM"/>
    <property type="match status" value="1"/>
</dbReference>
<accession>A0A498CNH0</accession>
<evidence type="ECO:0000256" key="1">
    <source>
        <dbReference type="ARBA" id="ARBA00000370"/>
    </source>
</evidence>
<protein>
    <submittedName>
        <fullName evidence="8">Cofactor-independent phosphoglycerate mutase</fullName>
    </submittedName>
</protein>
<dbReference type="Proteomes" id="UP000276301">
    <property type="component" value="Unassembled WGS sequence"/>
</dbReference>
<evidence type="ECO:0000256" key="5">
    <source>
        <dbReference type="ARBA" id="ARBA00023152"/>
    </source>
</evidence>
<feature type="domain" description="Metalloenzyme" evidence="7">
    <location>
        <begin position="1"/>
        <end position="394"/>
    </location>
</feature>
<comment type="catalytic activity">
    <reaction evidence="1">
        <text>(2R)-2-phosphoglycerate = (2R)-3-phosphoglycerate</text>
        <dbReference type="Rhea" id="RHEA:15901"/>
        <dbReference type="ChEBI" id="CHEBI:58272"/>
        <dbReference type="ChEBI" id="CHEBI:58289"/>
        <dbReference type="EC" id="5.4.2.12"/>
    </reaction>
</comment>
<evidence type="ECO:0000256" key="2">
    <source>
        <dbReference type="ARBA" id="ARBA00002315"/>
    </source>
</evidence>
<evidence type="ECO:0000256" key="6">
    <source>
        <dbReference type="ARBA" id="ARBA00023235"/>
    </source>
</evidence>
<dbReference type="PANTHER" id="PTHR31209:SF4">
    <property type="entry name" value="2,3-BISPHOSPHOGLYCERATE-INDEPENDENT PHOSPHOGLYCERATE MUTASE"/>
    <property type="match status" value="1"/>
</dbReference>
<evidence type="ECO:0000313" key="9">
    <source>
        <dbReference type="Proteomes" id="UP000276301"/>
    </source>
</evidence>
<dbReference type="GO" id="GO:0046872">
    <property type="term" value="F:metal ion binding"/>
    <property type="evidence" value="ECO:0007669"/>
    <property type="project" value="InterPro"/>
</dbReference>
<comment type="caution">
    <text evidence="8">The sequence shown here is derived from an EMBL/GenBank/DDBJ whole genome shotgun (WGS) entry which is preliminary data.</text>
</comment>
<dbReference type="Pfam" id="PF01676">
    <property type="entry name" value="Metalloenzyme"/>
    <property type="match status" value="1"/>
</dbReference>
<organism evidence="8 9">
    <name type="scientific">Anaerotruncus massiliensis</name>
    <name type="common">ex Liu et al. 2021</name>
    <dbReference type="NCBI Taxonomy" id="2321404"/>
    <lineage>
        <taxon>Bacteria</taxon>
        <taxon>Bacillati</taxon>
        <taxon>Bacillota</taxon>
        <taxon>Clostridia</taxon>
        <taxon>Eubacteriales</taxon>
        <taxon>Oscillospiraceae</taxon>
        <taxon>Anaerotruncus</taxon>
    </lineage>
</organism>
<dbReference type="Gene3D" id="3.40.720.10">
    <property type="entry name" value="Alkaline Phosphatase, subunit A"/>
    <property type="match status" value="2"/>
</dbReference>
<evidence type="ECO:0000313" key="8">
    <source>
        <dbReference type="EMBL" id="RLL13199.1"/>
    </source>
</evidence>
<keyword evidence="9" id="KW-1185">Reference proteome</keyword>
<name>A0A498CNH0_9FIRM</name>
<dbReference type="SUPFAM" id="SSF53649">
    <property type="entry name" value="Alkaline phosphatase-like"/>
    <property type="match status" value="1"/>
</dbReference>
<dbReference type="RefSeq" id="WP_121586331.1">
    <property type="nucleotide sequence ID" value="NZ_RCHT01000004.1"/>
</dbReference>
<dbReference type="InterPro" id="IPR023665">
    <property type="entry name" value="ApgAM_prokaryotes"/>
</dbReference>
<gene>
    <name evidence="8" type="ORF">D4A47_04480</name>
</gene>
<dbReference type="NCBIfam" id="TIGR02535">
    <property type="entry name" value="hyp_Hser_kinase"/>
    <property type="match status" value="1"/>
</dbReference>
<proteinExistence type="inferred from homology"/>
<dbReference type="AlphaFoldDB" id="A0A498CNH0"/>
<dbReference type="InterPro" id="IPR017850">
    <property type="entry name" value="Alkaline_phosphatase_core_sf"/>
</dbReference>
<comment type="similarity">
    <text evidence="4">Belongs to the BPG-independent phosphoglycerate mutase family. A-PGAM subfamily.</text>
</comment>
<dbReference type="Pfam" id="PF10143">
    <property type="entry name" value="PhosphMutase"/>
    <property type="match status" value="1"/>
</dbReference>
<comment type="pathway">
    <text evidence="3">Carbohydrate degradation.</text>
</comment>
<evidence type="ECO:0000256" key="4">
    <source>
        <dbReference type="ARBA" id="ARBA00005524"/>
    </source>
</evidence>
<dbReference type="NCBIfam" id="NF003242">
    <property type="entry name" value="PRK04200.1"/>
    <property type="match status" value="1"/>
</dbReference>
<keyword evidence="6" id="KW-0413">Isomerase</keyword>